<gene>
    <name evidence="3" type="ORF">Z955_12720</name>
</gene>
<accession>A0A0A0I6R2</accession>
<name>A0A0A0I6R2_CLOBO</name>
<dbReference type="InterPro" id="IPR052944">
    <property type="entry name" value="Sporulation_related"/>
</dbReference>
<dbReference type="PROSITE" id="PS51257">
    <property type="entry name" value="PROKAR_LIPOPROTEIN"/>
    <property type="match status" value="1"/>
</dbReference>
<evidence type="ECO:0000259" key="2">
    <source>
        <dbReference type="Pfam" id="PF17131"/>
    </source>
</evidence>
<organism evidence="3 4">
    <name type="scientific">Clostridium botulinum C/D str. DC5</name>
    <dbReference type="NCBI Taxonomy" id="1443128"/>
    <lineage>
        <taxon>Bacteria</taxon>
        <taxon>Bacillati</taxon>
        <taxon>Bacillota</taxon>
        <taxon>Clostridia</taxon>
        <taxon>Eubacteriales</taxon>
        <taxon>Clostridiaceae</taxon>
        <taxon>Clostridium</taxon>
    </lineage>
</organism>
<proteinExistence type="predicted"/>
<dbReference type="EMBL" id="JDRY01000069">
    <property type="protein sequence ID" value="KGM97114.1"/>
    <property type="molecule type" value="Genomic_DNA"/>
</dbReference>
<dbReference type="InterPro" id="IPR033399">
    <property type="entry name" value="TP_0789-like"/>
</dbReference>
<feature type="signal peptide" evidence="1">
    <location>
        <begin position="1"/>
        <end position="21"/>
    </location>
</feature>
<dbReference type="Pfam" id="PF17131">
    <property type="entry name" value="LolA_like"/>
    <property type="match status" value="1"/>
</dbReference>
<dbReference type="Gene3D" id="2.50.20.10">
    <property type="entry name" value="Lipoprotein localisation LolA/LolB/LppX"/>
    <property type="match status" value="1"/>
</dbReference>
<sequence length="372" mass="42315">MIKKKLMLLMSVIVMSFSIFFTGCDSKSAIIPEDIITNVINLNKEVKCFYGESKTENYEKGKKISTINIREWSIPGNKVRREVINVGSSGKVDKAIMTCDGKKMIIYTKTLDSYMESTNIAKEDFIGRSPKKVAMDEIANITKTHTIEVKGEEEVNGRKTYHLYAKPKKGQENKSLFRDVSYWIDKENWFVVKSECVSGDMKTISEYTNVNFKPEINESIFTQKIPNGAKVQNLDNSEKDEDITLNEVNTKLGTKILIYNGIDYKLDKINYSKNNKEIGEEFNQIYTNNKGVTLFSISMKKVAKKDKNDKSMKLPGIESTTIRGFSGETMEMKSFKSISWQEDGINYAVFSSSVNCVLDDLKKVAEELVKSE</sequence>
<evidence type="ECO:0000313" key="4">
    <source>
        <dbReference type="Proteomes" id="UP000030014"/>
    </source>
</evidence>
<dbReference type="RefSeq" id="WP_039257674.1">
    <property type="nucleotide sequence ID" value="NZ_JDRY01000069.1"/>
</dbReference>
<dbReference type="PANTHER" id="PTHR37507:SF2">
    <property type="entry name" value="SPORULATION PROTEIN YDCC"/>
    <property type="match status" value="1"/>
</dbReference>
<feature type="domain" description="Uncharacterized protein TP-0789" evidence="2">
    <location>
        <begin position="136"/>
        <end position="199"/>
    </location>
</feature>
<evidence type="ECO:0000313" key="3">
    <source>
        <dbReference type="EMBL" id="KGM97114.1"/>
    </source>
</evidence>
<dbReference type="Proteomes" id="UP000030014">
    <property type="component" value="Unassembled WGS sequence"/>
</dbReference>
<keyword evidence="1" id="KW-0732">Signal</keyword>
<feature type="chain" id="PRO_5039163663" description="Uncharacterized protein TP-0789 domain-containing protein" evidence="1">
    <location>
        <begin position="22"/>
        <end position="372"/>
    </location>
</feature>
<comment type="caution">
    <text evidence="3">The sequence shown here is derived from an EMBL/GenBank/DDBJ whole genome shotgun (WGS) entry which is preliminary data.</text>
</comment>
<reference evidence="3 4" key="1">
    <citation type="submission" date="2014-01" db="EMBL/GenBank/DDBJ databases">
        <title>Plasmidome dynamics in the species complex Clostridium novyi sensu lato converts strains of independent lineages into distinctly different pathogens.</title>
        <authorList>
            <person name="Skarin H."/>
            <person name="Segerman B."/>
        </authorList>
    </citation>
    <scope>NUCLEOTIDE SEQUENCE [LARGE SCALE GENOMIC DNA]</scope>
    <source>
        <strain evidence="3 4">DC5</strain>
    </source>
</reference>
<evidence type="ECO:0000256" key="1">
    <source>
        <dbReference type="SAM" id="SignalP"/>
    </source>
</evidence>
<protein>
    <recommendedName>
        <fullName evidence="2">Uncharacterized protein TP-0789 domain-containing protein</fullName>
    </recommendedName>
</protein>
<dbReference type="InterPro" id="IPR029046">
    <property type="entry name" value="LolA/LolB/LppX"/>
</dbReference>
<dbReference type="AlphaFoldDB" id="A0A0A0I6R2"/>
<dbReference type="SUPFAM" id="SSF89392">
    <property type="entry name" value="Prokaryotic lipoproteins and lipoprotein localization factors"/>
    <property type="match status" value="1"/>
</dbReference>
<dbReference type="PANTHER" id="PTHR37507">
    <property type="entry name" value="SPORULATION PROTEIN YDCC"/>
    <property type="match status" value="1"/>
</dbReference>